<dbReference type="EMBL" id="AEPV01000103">
    <property type="protein sequence ID" value="EFU72842.1"/>
    <property type="molecule type" value="Genomic_DNA"/>
</dbReference>
<dbReference type="Proteomes" id="UP000010296">
    <property type="component" value="Unassembled WGS sequence"/>
</dbReference>
<accession>E6LIY1</accession>
<reference evidence="1 2" key="1">
    <citation type="submission" date="2010-12" db="EMBL/GenBank/DDBJ databases">
        <authorList>
            <person name="Muzny D."/>
            <person name="Qin X."/>
            <person name="Deng J."/>
            <person name="Jiang H."/>
            <person name="Liu Y."/>
            <person name="Qu J."/>
            <person name="Song X.-Z."/>
            <person name="Zhang L."/>
            <person name="Thornton R."/>
            <person name="Coyle M."/>
            <person name="Francisco L."/>
            <person name="Jackson L."/>
            <person name="Javaid M."/>
            <person name="Korchina V."/>
            <person name="Kovar C."/>
            <person name="Mata R."/>
            <person name="Mathew T."/>
            <person name="Ngo R."/>
            <person name="Nguyen L."/>
            <person name="Nguyen N."/>
            <person name="Okwuonu G."/>
            <person name="Ongeri F."/>
            <person name="Pham C."/>
            <person name="Simmons D."/>
            <person name="Wilczek-Boney K."/>
            <person name="Hale W."/>
            <person name="Jakkamsetti A."/>
            <person name="Pham P."/>
            <person name="Ruth R."/>
            <person name="San Lucas F."/>
            <person name="Warren J."/>
            <person name="Zhang J."/>
            <person name="Zhao Z."/>
            <person name="Zhou C."/>
            <person name="Zhu D."/>
            <person name="Lee S."/>
            <person name="Bess C."/>
            <person name="Blankenburg K."/>
            <person name="Forbes L."/>
            <person name="Fu Q."/>
            <person name="Gubbala S."/>
            <person name="Hirani K."/>
            <person name="Jayaseelan J.C."/>
            <person name="Lara F."/>
            <person name="Munidasa M."/>
            <person name="Palculict T."/>
            <person name="Patil S."/>
            <person name="Pu L.-L."/>
            <person name="Saada N."/>
            <person name="Tang L."/>
            <person name="Weissenberger G."/>
            <person name="Zhu Y."/>
            <person name="Hemphill L."/>
            <person name="Shang Y."/>
            <person name="Youmans B."/>
            <person name="Ayvaz T."/>
            <person name="Ross M."/>
            <person name="Santibanez J."/>
            <person name="Aqrawi P."/>
            <person name="Gross S."/>
            <person name="Joshi V."/>
            <person name="Fowler G."/>
            <person name="Nazareth L."/>
            <person name="Reid J."/>
            <person name="Worley K."/>
            <person name="Petrosino J."/>
            <person name="Highlander S."/>
            <person name="Gibbs R."/>
        </authorList>
    </citation>
    <scope>NUCLEOTIDE SEQUENCE [LARGE SCALE GENOMIC DNA]</scope>
    <source>
        <strain evidence="2">DSM 15952 / CCUG 50447 / LMG 22039 / TP 1.5</strain>
    </source>
</reference>
<sequence length="76" mass="8935">MSFVQGKGVTPKGERYNRSFLVKDSEKNIKKLNWEISYIVLIILKQVQLDLIELEKLLYPLSIVYLSQKNHEKVNL</sequence>
<dbReference type="HOGENOM" id="CLU_2648922_0_0_9"/>
<evidence type="ECO:0000313" key="2">
    <source>
        <dbReference type="Proteomes" id="UP000010296"/>
    </source>
</evidence>
<proteinExistence type="predicted"/>
<evidence type="ECO:0000313" key="1">
    <source>
        <dbReference type="EMBL" id="EFU72842.1"/>
    </source>
</evidence>
<protein>
    <submittedName>
        <fullName evidence="1">Uncharacterized protein</fullName>
    </submittedName>
</protein>
<comment type="caution">
    <text evidence="1">The sequence shown here is derived from an EMBL/GenBank/DDBJ whole genome shotgun (WGS) entry which is preliminary data.</text>
</comment>
<dbReference type="AlphaFoldDB" id="E6LIY1"/>
<keyword evidence="2" id="KW-1185">Reference proteome</keyword>
<name>E6LIY1_ENTI1</name>
<organism evidence="1 2">
    <name type="scientific">Enterococcus italicus (strain DSM 15952 / CCUG 50447 / LMG 22039 / TP 1.5)</name>
    <dbReference type="NCBI Taxonomy" id="888064"/>
    <lineage>
        <taxon>Bacteria</taxon>
        <taxon>Bacillati</taxon>
        <taxon>Bacillota</taxon>
        <taxon>Bacilli</taxon>
        <taxon>Lactobacillales</taxon>
        <taxon>Enterococcaceae</taxon>
        <taxon>Enterococcus</taxon>
    </lineage>
</organism>
<gene>
    <name evidence="1" type="ORF">HMPREF9088_2321</name>
</gene>